<evidence type="ECO:0000256" key="11">
    <source>
        <dbReference type="SAM" id="MobiDB-lite"/>
    </source>
</evidence>
<dbReference type="InterPro" id="IPR046455">
    <property type="entry name" value="Sec7/BIG1-like_C"/>
</dbReference>
<feature type="region of interest" description="Disordered" evidence="11">
    <location>
        <begin position="544"/>
        <end position="575"/>
    </location>
</feature>
<dbReference type="GO" id="GO:0005794">
    <property type="term" value="C:Golgi apparatus"/>
    <property type="evidence" value="ECO:0007669"/>
    <property type="project" value="UniProtKB-SubCell"/>
</dbReference>
<dbReference type="PROSITE" id="PS50190">
    <property type="entry name" value="SEC7"/>
    <property type="match status" value="1"/>
</dbReference>
<dbReference type="InterPro" id="IPR032629">
    <property type="entry name" value="DCB_dom"/>
</dbReference>
<dbReference type="SMART" id="SM00222">
    <property type="entry name" value="Sec7"/>
    <property type="match status" value="1"/>
</dbReference>
<dbReference type="Pfam" id="PF20252">
    <property type="entry name" value="BIG2_C"/>
    <property type="match status" value="1"/>
</dbReference>
<dbReference type="GO" id="GO:0016020">
    <property type="term" value="C:membrane"/>
    <property type="evidence" value="ECO:0007669"/>
    <property type="project" value="UniProtKB-SubCell"/>
</dbReference>
<keyword evidence="5" id="KW-0963">Cytoplasm</keyword>
<comment type="subcellular location">
    <subcellularLocation>
        <location evidence="2">Cytoplasm</location>
        <location evidence="2">Perinuclear region</location>
    </subcellularLocation>
    <subcellularLocation>
        <location evidence="3">Golgi apparatus</location>
        <location evidence="3">trans-Golgi network</location>
    </subcellularLocation>
    <subcellularLocation>
        <location evidence="1">Membrane</location>
    </subcellularLocation>
</comment>
<name>A0A8B9LUZ1_ASTMX</name>
<protein>
    <submittedName>
        <fullName evidence="13">ADP-ribosylation factor guanine nucleotide-exchange factor 1 (brefeldin A-inhibited)</fullName>
    </submittedName>
</protein>
<dbReference type="Pfam" id="PF12783">
    <property type="entry name" value="Sec7-like_HUS"/>
    <property type="match status" value="1"/>
</dbReference>
<keyword evidence="9" id="KW-0333">Golgi apparatus</keyword>
<evidence type="ECO:0000256" key="1">
    <source>
        <dbReference type="ARBA" id="ARBA00004370"/>
    </source>
</evidence>
<dbReference type="SUPFAM" id="SSF48425">
    <property type="entry name" value="Sec7 domain"/>
    <property type="match status" value="1"/>
</dbReference>
<keyword evidence="10" id="KW-0472">Membrane</keyword>
<organism evidence="13 14">
    <name type="scientific">Astyanax mexicanus</name>
    <name type="common">Blind cave fish</name>
    <name type="synonym">Astyanax fasciatus mexicanus</name>
    <dbReference type="NCBI Taxonomy" id="7994"/>
    <lineage>
        <taxon>Eukaryota</taxon>
        <taxon>Metazoa</taxon>
        <taxon>Chordata</taxon>
        <taxon>Craniata</taxon>
        <taxon>Vertebrata</taxon>
        <taxon>Euteleostomi</taxon>
        <taxon>Actinopterygii</taxon>
        <taxon>Neopterygii</taxon>
        <taxon>Teleostei</taxon>
        <taxon>Ostariophysi</taxon>
        <taxon>Characiformes</taxon>
        <taxon>Characoidei</taxon>
        <taxon>Acestrorhamphidae</taxon>
        <taxon>Acestrorhamphinae</taxon>
        <taxon>Astyanax</taxon>
    </lineage>
</organism>
<dbReference type="GO" id="GO:0015031">
    <property type="term" value="P:protein transport"/>
    <property type="evidence" value="ECO:0007669"/>
    <property type="project" value="UniProtKB-KW"/>
</dbReference>
<accession>A0A8B9LUZ1</accession>
<dbReference type="GO" id="GO:0048471">
    <property type="term" value="C:perinuclear region of cytoplasm"/>
    <property type="evidence" value="ECO:0007669"/>
    <property type="project" value="UniProtKB-SubCell"/>
</dbReference>
<dbReference type="Gene3D" id="1.10.1000.11">
    <property type="entry name" value="Arf Nucleotide-binding Site Opener,domain 2"/>
    <property type="match status" value="1"/>
</dbReference>
<dbReference type="Gene3D" id="1.25.10.10">
    <property type="entry name" value="Leucine-rich Repeat Variant"/>
    <property type="match status" value="1"/>
</dbReference>
<dbReference type="Proteomes" id="UP000694621">
    <property type="component" value="Unplaced"/>
</dbReference>
<evidence type="ECO:0000256" key="4">
    <source>
        <dbReference type="ARBA" id="ARBA00022448"/>
    </source>
</evidence>
<sequence length="1746" mass="197335">MYEGKKTKNMFLTRALEKILADKEVKKAHHSQLRKACEVALDNKSGSSTLPPIKSKTNFIEADKYFLPFELACQSKCPRIVITSLDCLQKLIAYGHLTGSAPDSTAPGKKLIDRIIETICGCFQGPQTDEGVQLQIIKALLTAVTSQHIEIHEGTVLQAVRTCYNIYLASKNLINQTTAKATLTQMLNVIFARMENQAVNAKESGGGETEPADVTPNSLEEEVGLGSDNENVHANGIPGTPISASFTPSLPDDRLSVSSNDTQVSFRSASVCSLQSLIDRLVEIMYLSKFPQIVRLKYYGTYVHIGEKHSESGAPTGPAPGAKFSHILQKDAFLVFRSLCKLSMKPLSDGPPDPKSHELRSKVLSLQLLLSILQNAGPIFKTNEMFINAIKQYLCVALSKNGVSSVPEVFELSLSIFLTLLSNFKTHLKMQIEVFFKEIFLYILETSTSSYDHKWMVIQTLTRICADAQSVVDIYVNYDCDLNAANIFERLVNDLSKIAQGRGGHELGTTPLQELTLRKKGLECLVSILKCMVEWSKDQYVNPNSQTSLGQEKPSEQESNESKHPETINRYGSINSLDSTASSGIGSYSTQMSGTDNPEQFEVLKQQKEIIEQGIDLFNKKPKRGIQYLQEQGMLGTTPEDIAQFLHQEERLDSSQAGEFLGDNDRFNKEVMYAYVDQMDFQGKDFVSALRMFLEGFRLPGEAQKIDRLMEKFAARYLECNQGQTLFASADTAYVLAYSIIMLTTDLHSPQVKNKMTKEQYIKMNRGINDSKDLPEEYLSAIYDEIAGKKISMKETKELTLKSNKQSVASEKQRRLLYNVEMEQMAKTAKALMEAVSHVQAPFTSATHLEHVRPMFKLAWTPFLAAFSVGLQDCDDTEVASLCLEGIRCAIRIACIFTIQLERDAYVQALARFTLLTASSGITEMKQKNIDTIKTLITVAHTDGNYLGNSWHEILKCISQLELAQLIGTGVKARYISGTVRGKEGFITSTKEQTSDEYLGIVGGTVDRKQIASIQESIGETSSQSVVVAVDRIFTGSTRLDGNAIVDFVRWLCAVSMDELASPTHPRMFSLQKIVEISYYNMGRIRLQWSRIWEVIGDHFNKVGCNPNEDVAIFAVDSLRQLSMKFLEKGELANFRFQKDFLRPFEHIMKKNRSPTIRDMVVRCIAQMVNSQAGNIRSGWKNIFSVFHLAASDQDESIVELAFQTTGHIVTNVFEKHFPATIDSFQDAVKCLSEFACNASFPDTSMEAIRLIRHCAKYVSDRPQAFKDYTSDDMNVAPEDRVWVRGWFPILFELSCIINRCKLDVRTRGLTVMFEVMKTYGHTYEKHWWQDLFRIVFRIFDNMKLPEQQTEKAEWMTTTCNHALYAICDVFTQYFESLSDVLLDDILSQLYWCVQQDNEQLARSGTNCLENVVILNGEKFTPETWDKTCNCMLDIFKTTIPHVLLTWRPAGGSGDHMTQLDSDKQLQSISSMEKALAENRRHSQFSVASGKFTEAQEQRLFAALLIKCVVQLELIQTIDNIVFFPATSKKEDAENFAAAQRDALGADVQVETQDQGMYRYLTSEQLFKLLDCLLESHRFAKAFNSNNEQRTALWKAGFKGKSKPNLLKQETSSLACGLRILFRMYTDSSRQDAWEEVQRRLLNVCSDAVAYFLTLTSESHREAWTNLLLLFLTKVLKISDDRFKAHATHYYPLLCEIMQFDLIPELRAVLRKFFLRIGLVFHIAQTLEPELRLVQQTRKSSTGTYW</sequence>
<dbReference type="InterPro" id="IPR023394">
    <property type="entry name" value="Sec7_C_sf"/>
</dbReference>
<dbReference type="Pfam" id="PF09324">
    <property type="entry name" value="Sec7-like_HDS"/>
    <property type="match status" value="1"/>
</dbReference>
<evidence type="ECO:0000256" key="3">
    <source>
        <dbReference type="ARBA" id="ARBA00004601"/>
    </source>
</evidence>
<dbReference type="FunFam" id="1.25.10.10:FF:000143">
    <property type="entry name" value="ADP-ribosylation factor guanine nucleotide-exchange factor 2 (brefeldin A-inhibited)"/>
    <property type="match status" value="1"/>
</dbReference>
<keyword evidence="4" id="KW-0813">Transport</keyword>
<proteinExistence type="predicted"/>
<evidence type="ECO:0000256" key="2">
    <source>
        <dbReference type="ARBA" id="ARBA00004556"/>
    </source>
</evidence>
<dbReference type="InterPro" id="IPR032691">
    <property type="entry name" value="Mon2/Sec7/BIG1-like_HUS"/>
</dbReference>
<evidence type="ECO:0000256" key="10">
    <source>
        <dbReference type="ARBA" id="ARBA00023136"/>
    </source>
</evidence>
<dbReference type="Pfam" id="PF16213">
    <property type="entry name" value="DCB"/>
    <property type="match status" value="1"/>
</dbReference>
<evidence type="ECO:0000313" key="14">
    <source>
        <dbReference type="Proteomes" id="UP000694621"/>
    </source>
</evidence>
<evidence type="ECO:0000259" key="12">
    <source>
        <dbReference type="PROSITE" id="PS50190"/>
    </source>
</evidence>
<dbReference type="CDD" id="cd00171">
    <property type="entry name" value="Sec7"/>
    <property type="match status" value="1"/>
</dbReference>
<keyword evidence="6" id="KW-0597">Phosphoprotein</keyword>
<dbReference type="InterPro" id="IPR035999">
    <property type="entry name" value="Sec7_dom_sf"/>
</dbReference>
<dbReference type="FunFam" id="1.10.220.20:FF:000002">
    <property type="entry name" value="Brefeldin A-inhibited guanine nucleotide-exchange protein 1"/>
    <property type="match status" value="1"/>
</dbReference>
<dbReference type="GO" id="GO:0032012">
    <property type="term" value="P:regulation of ARF protein signal transduction"/>
    <property type="evidence" value="ECO:0007669"/>
    <property type="project" value="InterPro"/>
</dbReference>
<reference evidence="13" key="1">
    <citation type="submission" date="2025-08" db="UniProtKB">
        <authorList>
            <consortium name="Ensembl"/>
        </authorList>
    </citation>
    <scope>IDENTIFICATION</scope>
</reference>
<evidence type="ECO:0000256" key="7">
    <source>
        <dbReference type="ARBA" id="ARBA00022658"/>
    </source>
</evidence>
<evidence type="ECO:0000256" key="6">
    <source>
        <dbReference type="ARBA" id="ARBA00022553"/>
    </source>
</evidence>
<dbReference type="Ensembl" id="ENSAMXT00005061874.1">
    <property type="protein sequence ID" value="ENSAMXP00005057281.1"/>
    <property type="gene ID" value="ENSAMXG00005025310.1"/>
</dbReference>
<feature type="domain" description="SEC7" evidence="12">
    <location>
        <begin position="600"/>
        <end position="789"/>
    </location>
</feature>
<dbReference type="InterPro" id="IPR000904">
    <property type="entry name" value="Sec7_dom"/>
</dbReference>
<dbReference type="InterPro" id="IPR011989">
    <property type="entry name" value="ARM-like"/>
</dbReference>
<keyword evidence="8" id="KW-0653">Protein transport</keyword>
<dbReference type="InterPro" id="IPR015403">
    <property type="entry name" value="Mon2/Sec7/BIG1-like_HDS"/>
</dbReference>
<keyword evidence="7" id="KW-0344">Guanine-nucleotide releasing factor</keyword>
<evidence type="ECO:0000256" key="9">
    <source>
        <dbReference type="ARBA" id="ARBA00023034"/>
    </source>
</evidence>
<dbReference type="SUPFAM" id="SSF48371">
    <property type="entry name" value="ARM repeat"/>
    <property type="match status" value="1"/>
</dbReference>
<dbReference type="InterPro" id="IPR016024">
    <property type="entry name" value="ARM-type_fold"/>
</dbReference>
<evidence type="ECO:0000313" key="13">
    <source>
        <dbReference type="Ensembl" id="ENSAMXP00005057281.1"/>
    </source>
</evidence>
<dbReference type="GO" id="GO:0005085">
    <property type="term" value="F:guanyl-nucleotide exchange factor activity"/>
    <property type="evidence" value="ECO:0007669"/>
    <property type="project" value="UniProtKB-KW"/>
</dbReference>
<evidence type="ECO:0000256" key="5">
    <source>
        <dbReference type="ARBA" id="ARBA00022490"/>
    </source>
</evidence>
<feature type="compositionally biased region" description="Basic and acidic residues" evidence="11">
    <location>
        <begin position="553"/>
        <end position="567"/>
    </location>
</feature>
<evidence type="ECO:0000256" key="8">
    <source>
        <dbReference type="ARBA" id="ARBA00022927"/>
    </source>
</evidence>
<dbReference type="Gene3D" id="1.10.220.20">
    <property type="match status" value="1"/>
</dbReference>
<dbReference type="Pfam" id="PF01369">
    <property type="entry name" value="Sec7"/>
    <property type="match status" value="1"/>
</dbReference>
<dbReference type="PANTHER" id="PTHR10663:SF137">
    <property type="entry name" value="BREFELDIN A-INHIBITED GUANINE NUCLEOTIDE-EXCHANGE PROTEIN 1"/>
    <property type="match status" value="1"/>
</dbReference>
<dbReference type="PANTHER" id="PTHR10663">
    <property type="entry name" value="GUANYL-NUCLEOTIDE EXCHANGE FACTOR"/>
    <property type="match status" value="1"/>
</dbReference>
<dbReference type="FunFam" id="1.10.1000.11:FF:000003">
    <property type="entry name" value="Brefeldin A-inhibited guanine nucleotide-exchange protein 1"/>
    <property type="match status" value="1"/>
</dbReference>